<dbReference type="OrthoDB" id="3222020at2759"/>
<dbReference type="Proteomes" id="UP000313359">
    <property type="component" value="Unassembled WGS sequence"/>
</dbReference>
<feature type="compositionally biased region" description="Basic and acidic residues" evidence="1">
    <location>
        <begin position="12"/>
        <end position="21"/>
    </location>
</feature>
<feature type="region of interest" description="Disordered" evidence="1">
    <location>
        <begin position="1"/>
        <end position="21"/>
    </location>
</feature>
<feature type="compositionally biased region" description="Basic and acidic residues" evidence="1">
    <location>
        <begin position="680"/>
        <end position="700"/>
    </location>
</feature>
<name>A0A5C2SEI4_9APHY</name>
<evidence type="ECO:0000313" key="2">
    <source>
        <dbReference type="EMBL" id="RPD62225.1"/>
    </source>
</evidence>
<dbReference type="AlphaFoldDB" id="A0A5C2SEI4"/>
<proteinExistence type="predicted"/>
<feature type="region of interest" description="Disordered" evidence="1">
    <location>
        <begin position="680"/>
        <end position="709"/>
    </location>
</feature>
<protein>
    <recommendedName>
        <fullName evidence="4">Fungal STAND N-terminal Goodbye domain-containing protein</fullName>
    </recommendedName>
</protein>
<organism evidence="2 3">
    <name type="scientific">Lentinus tigrinus ALCF2SS1-6</name>
    <dbReference type="NCBI Taxonomy" id="1328759"/>
    <lineage>
        <taxon>Eukaryota</taxon>
        <taxon>Fungi</taxon>
        <taxon>Dikarya</taxon>
        <taxon>Basidiomycota</taxon>
        <taxon>Agaricomycotina</taxon>
        <taxon>Agaricomycetes</taxon>
        <taxon>Polyporales</taxon>
        <taxon>Polyporaceae</taxon>
        <taxon>Lentinus</taxon>
    </lineage>
</organism>
<evidence type="ECO:0000313" key="3">
    <source>
        <dbReference type="Proteomes" id="UP000313359"/>
    </source>
</evidence>
<gene>
    <name evidence="2" type="ORF">L227DRAFT_609469</name>
</gene>
<reference evidence="2" key="1">
    <citation type="journal article" date="2018" name="Genome Biol. Evol.">
        <title>Genomics and development of Lentinus tigrinus, a white-rot wood-decaying mushroom with dimorphic fruiting bodies.</title>
        <authorList>
            <person name="Wu B."/>
            <person name="Xu Z."/>
            <person name="Knudson A."/>
            <person name="Carlson A."/>
            <person name="Chen N."/>
            <person name="Kovaka S."/>
            <person name="LaButti K."/>
            <person name="Lipzen A."/>
            <person name="Pennachio C."/>
            <person name="Riley R."/>
            <person name="Schakwitz W."/>
            <person name="Umezawa K."/>
            <person name="Ohm R.A."/>
            <person name="Grigoriev I.V."/>
            <person name="Nagy L.G."/>
            <person name="Gibbons J."/>
            <person name="Hibbett D."/>
        </authorList>
    </citation>
    <scope>NUCLEOTIDE SEQUENCE [LARGE SCALE GENOMIC DNA]</scope>
    <source>
        <strain evidence="2">ALCF2SS1-6</strain>
    </source>
</reference>
<sequence>MTGTNSLGAPPKDSKEEHLDRLQEDVEHSLKLLAEHLATIPAKRTLGEAQKVADEIINIGDDVLKFVEVLTAMHPTAQIVLGALAVFVRVYKLHSGNDIGIVVVHKHMLDAVTCIRILREIEGPDDELFKLLQVTLEEMASTIKAFGTYVDAYHAYWQRPYKLLLAHHNHEKLKHLLETFEEHRAALQRMLDVRIAKRTHSQLESLSAAMAGIKVNTERILAHVAKLERNEHPEATDFISKHGADEIAKDDGLLATLGALLNEKITQTMKETLRRDFSELLDAHSRHFDMKVEHAESTLLVAIDSCQSRLSRQMSKGHHELIDNSEIKSIWEDNHWQSSVKCSVFVEALHVYYDARFRKHYQENSMLHQDAWTVDIFARATYHSAIGDMVDQDGSDLISASEMNWFSAACPEGWSAAQWFALYYRRIEEFTIDKDIEDGIRGHTHAGNGKSDDWQTLHDIMESLGYLLYVQDIDDLSEAKVPYELRVLQEKYREREIKAITDRLEKLDYHLKNDSDVAAVAGSRRPELHVMCLFYVLAQRLHDAIKSSLHAHLVGWHPHISDLRQIEDIAQSCLVAFFAFQARMQELMRGWRSQGRNIDLQIDRYADGLFRNVRHEGPRCRNAAETLCRVLFHETPSRYRKLIDVMIRSSQAQQLNDLVVQVAALSETVERLKQLLSDQHERGSKRTELLDNDRDPKHTYIGDGHTQAGGYKRKLDKAAVQAVPALVRLGESPH</sequence>
<dbReference type="EMBL" id="ML122259">
    <property type="protein sequence ID" value="RPD62225.1"/>
    <property type="molecule type" value="Genomic_DNA"/>
</dbReference>
<evidence type="ECO:0000256" key="1">
    <source>
        <dbReference type="SAM" id="MobiDB-lite"/>
    </source>
</evidence>
<dbReference type="STRING" id="1328759.A0A5C2SEI4"/>
<evidence type="ECO:0008006" key="4">
    <source>
        <dbReference type="Google" id="ProtNLM"/>
    </source>
</evidence>
<accession>A0A5C2SEI4</accession>
<keyword evidence="3" id="KW-1185">Reference proteome</keyword>